<evidence type="ECO:0000313" key="4">
    <source>
        <dbReference type="Proteomes" id="UP000031586"/>
    </source>
</evidence>
<reference evidence="3 4" key="1">
    <citation type="submission" date="2014-07" db="EMBL/GenBank/DDBJ databases">
        <title>Unique and conserved regions in Vibrio harveyi and related species in comparison with the shrimp pathogen Vibrio harveyi CAIM 1792.</title>
        <authorList>
            <person name="Espinoza-Valles I."/>
            <person name="Vora G."/>
            <person name="Leekitcharoenphon P."/>
            <person name="Ussery D."/>
            <person name="Hoj L."/>
            <person name="Gomez-Gil B."/>
        </authorList>
    </citation>
    <scope>NUCLEOTIDE SEQUENCE [LARGE SCALE GENOMIC DNA]</scope>
    <source>
        <strain evidence="4">CAIM 1854 / LMG 25443</strain>
    </source>
</reference>
<accession>A0A0C1ZN50</accession>
<evidence type="ECO:0008006" key="5">
    <source>
        <dbReference type="Google" id="ProtNLM"/>
    </source>
</evidence>
<evidence type="ECO:0000313" key="3">
    <source>
        <dbReference type="EMBL" id="KIF54426.1"/>
    </source>
</evidence>
<gene>
    <name evidence="3" type="ORF">H735_03290</name>
</gene>
<evidence type="ECO:0000256" key="1">
    <source>
        <dbReference type="SAM" id="Coils"/>
    </source>
</evidence>
<dbReference type="Gene3D" id="2.40.50.870">
    <property type="entry name" value="Protein of unknown function (DUF3299)"/>
    <property type="match status" value="1"/>
</dbReference>
<protein>
    <recommendedName>
        <fullName evidence="5">Lipoprotein</fullName>
    </recommendedName>
</protein>
<dbReference type="EMBL" id="JPRD01000007">
    <property type="protein sequence ID" value="KIF54426.1"/>
    <property type="molecule type" value="Genomic_DNA"/>
</dbReference>
<feature type="signal peptide" evidence="2">
    <location>
        <begin position="1"/>
        <end position="19"/>
    </location>
</feature>
<feature type="chain" id="PRO_5002157299" description="Lipoprotein" evidence="2">
    <location>
        <begin position="20"/>
        <end position="210"/>
    </location>
</feature>
<proteinExistence type="predicted"/>
<dbReference type="RefSeq" id="WP_009705370.1">
    <property type="nucleotide sequence ID" value="NZ_BAOH01000086.1"/>
</dbReference>
<dbReference type="Pfam" id="PF11736">
    <property type="entry name" value="DUF3299"/>
    <property type="match status" value="1"/>
</dbReference>
<organism evidence="3 4">
    <name type="scientific">Vibrio owensii CAIM 1854 = LMG 25443</name>
    <dbReference type="NCBI Taxonomy" id="1229493"/>
    <lineage>
        <taxon>Bacteria</taxon>
        <taxon>Pseudomonadati</taxon>
        <taxon>Pseudomonadota</taxon>
        <taxon>Gammaproteobacteria</taxon>
        <taxon>Vibrionales</taxon>
        <taxon>Vibrionaceae</taxon>
        <taxon>Vibrio</taxon>
    </lineage>
</organism>
<name>A0A0C1ZN50_9VIBR</name>
<dbReference type="AlphaFoldDB" id="A0A0C1ZN50"/>
<dbReference type="GeneID" id="47102337"/>
<sequence length="210" mass="23991">MKKYLLAGLVLLASSNVSADQLSWEQLLPVNVPQIEDPFVKLTDQQLFELGSLARYRDSQNLNEQQKQTMKELEDSLKADDLDIEWLFKKRNEITEHRRMLASMPNTTLTEETYEIPGFVTPVEFNNDVVTKFFLVPTMGACIHTPPPPANQIVLVDYPKGLKLTSLYEPIWVKGDLHVKKTKADVSYSDGAANVETIYQMDEVSIRPYR</sequence>
<dbReference type="PATRIC" id="fig|1229493.5.peg.5371"/>
<dbReference type="InterPro" id="IPR021727">
    <property type="entry name" value="DUF3299"/>
</dbReference>
<evidence type="ECO:0000256" key="2">
    <source>
        <dbReference type="SAM" id="SignalP"/>
    </source>
</evidence>
<keyword evidence="1" id="KW-0175">Coiled coil</keyword>
<comment type="caution">
    <text evidence="3">The sequence shown here is derived from an EMBL/GenBank/DDBJ whole genome shotgun (WGS) entry which is preliminary data.</text>
</comment>
<dbReference type="Proteomes" id="UP000031586">
    <property type="component" value="Unassembled WGS sequence"/>
</dbReference>
<feature type="coiled-coil region" evidence="1">
    <location>
        <begin position="56"/>
        <end position="83"/>
    </location>
</feature>
<keyword evidence="2" id="KW-0732">Signal</keyword>